<keyword evidence="3" id="KW-1185">Reference proteome</keyword>
<organism evidence="2 3">
    <name type="scientific">Pelagomonas calceolata</name>
    <dbReference type="NCBI Taxonomy" id="35677"/>
    <lineage>
        <taxon>Eukaryota</taxon>
        <taxon>Sar</taxon>
        <taxon>Stramenopiles</taxon>
        <taxon>Ochrophyta</taxon>
        <taxon>Pelagophyceae</taxon>
        <taxon>Pelagomonadales</taxon>
        <taxon>Pelagomonadaceae</taxon>
        <taxon>Pelagomonas</taxon>
    </lineage>
</organism>
<dbReference type="PANTHER" id="PTHR21530:SF7">
    <property type="entry name" value="TRAB DOMAIN-CONTAINING PROTEIN"/>
    <property type="match status" value="1"/>
</dbReference>
<evidence type="ECO:0000313" key="3">
    <source>
        <dbReference type="Proteomes" id="UP000789595"/>
    </source>
</evidence>
<gene>
    <name evidence="2" type="ORF">PECAL_5P28370</name>
</gene>
<dbReference type="Proteomes" id="UP000789595">
    <property type="component" value="Unassembled WGS sequence"/>
</dbReference>
<dbReference type="AlphaFoldDB" id="A0A8J2T155"/>
<dbReference type="OrthoDB" id="48306at2759"/>
<feature type="signal peptide" evidence="1">
    <location>
        <begin position="1"/>
        <end position="16"/>
    </location>
</feature>
<proteinExistence type="predicted"/>
<name>A0A8J2T155_9STRA</name>
<evidence type="ECO:0000313" key="2">
    <source>
        <dbReference type="EMBL" id="CAH0378326.1"/>
    </source>
</evidence>
<evidence type="ECO:0000256" key="1">
    <source>
        <dbReference type="SAM" id="SignalP"/>
    </source>
</evidence>
<dbReference type="PANTHER" id="PTHR21530">
    <property type="entry name" value="PHEROMONE SHUTDOWN PROTEIN"/>
    <property type="match status" value="1"/>
</dbReference>
<reference evidence="2" key="1">
    <citation type="submission" date="2021-11" db="EMBL/GenBank/DDBJ databases">
        <authorList>
            <consortium name="Genoscope - CEA"/>
            <person name="William W."/>
        </authorList>
    </citation>
    <scope>NUCLEOTIDE SEQUENCE</scope>
</reference>
<keyword evidence="1" id="KW-0732">Signal</keyword>
<protein>
    <submittedName>
        <fullName evidence="2">Uncharacterized protein</fullName>
    </submittedName>
</protein>
<sequence>MVRLTLATSLLTTAFALAPSVGTVVKGNRKITVIGTAHTPSRRQREEVEALIAEVKPDAVLVELDAERLEFAWNQPEEAYGGELAAAVRAARRIDAPVVLGDACRPLPAVVEARPLFDLERTRRAWRLLVKKPVATGVGVERIDVAQALASDPRKALPLLFAASVGAVATAATAQATPIDAPVIEAAADAVAIASSIVSARVADVLLVARDDVLSENALRALDLGSRLRSSALERHRFRFGTDPAECRSAAAPFFASEGPERPFLTLRSPLSVGERRRMNLFEPRWLALLDNIAGENGGSLLGASLATIHAANRCYLRDGDGVDADVVVDPHGACVAKIERVEESKRPSGARRVAVWLRGVEAVRAEGLATTNAGFLTGRVATDASDDDEAPGGAASVVAVVGLAHANPILERCAERGLLSSRERGGIDQEVARAIAERKRAAALEPLAWEEYDRANR</sequence>
<accession>A0A8J2T155</accession>
<dbReference type="EMBL" id="CAKKNE010000005">
    <property type="protein sequence ID" value="CAH0378326.1"/>
    <property type="molecule type" value="Genomic_DNA"/>
</dbReference>
<dbReference type="InterPro" id="IPR046345">
    <property type="entry name" value="TraB_PrgY-like"/>
</dbReference>
<feature type="chain" id="PRO_5035149029" evidence="1">
    <location>
        <begin position="17"/>
        <end position="458"/>
    </location>
</feature>
<comment type="caution">
    <text evidence="2">The sequence shown here is derived from an EMBL/GenBank/DDBJ whole genome shotgun (WGS) entry which is preliminary data.</text>
</comment>